<evidence type="ECO:0000256" key="4">
    <source>
        <dbReference type="ARBA" id="ARBA00022729"/>
    </source>
</evidence>
<keyword evidence="5 8" id="KW-0274">FAD</keyword>
<feature type="active site" description="Proton donor" evidence="7">
    <location>
        <position position="541"/>
    </location>
</feature>
<sequence>MMPPHSTALLSLGFGLGALPWALGKVITNPNLVSGHTYDYIIVGGGLAGLTVAGRLSENPSLQVLVIEAGNDDRNNPAVYDIYRSEDAFGTKLDWSYPADQGRSIISGKTLGGSSSINGAAWTRGLKQQYDSWLQLLDPADANSGWDWNGLFRYMKKAESFTPPDSGQLTKGANSISSYHGFTGPVHAAFPKLMYGGPQQPDFASVMVKFGLKKSKDLDGGTPNCVSFTPLTINPKDSDHRSSSAAAYLSPVEFQRKGWTTLVGQQVTKILFNSSSALPRAATGVEFGTSSGKRFTAFTRKEVIVAAGAIGSPKVLQLSGIGDAASLSSLGIKSIVDLPTVGKNFQEQTLNTLGAGGTNFSLGGRGPSDLIAFPNLYELYGSKASAMVDHINQSLSTWASSQAGSALSAPVLETIFRTQANLIINDNAPVAEFFYVTDSPAKLGARIWPLLPFSRGSVQITSINPFVPPNTTVNYFSVDFDLSTQIAAARMLRRSFQTAPLSNLSTGETIPGFIAVPDDANHGSDADWAKWLKSEFTSVAHPIGTCAMMSRALGGVVDARLRVYDIKNVRVVDASIIPLQLSAHPSSTLYGVAEKAVDMIKSGL</sequence>
<feature type="chain" id="PRO_5040250419" evidence="10">
    <location>
        <begin position="25"/>
        <end position="604"/>
    </location>
</feature>
<comment type="cofactor">
    <cofactor evidence="1 8">
        <name>FAD</name>
        <dbReference type="ChEBI" id="CHEBI:57692"/>
    </cofactor>
</comment>
<reference evidence="13" key="1">
    <citation type="journal article" date="2020" name="Nat. Commun.">
        <title>Large-scale genome sequencing of mycorrhizal fungi provides insights into the early evolution of symbiotic traits.</title>
        <authorList>
            <person name="Miyauchi S."/>
            <person name="Kiss E."/>
            <person name="Kuo A."/>
            <person name="Drula E."/>
            <person name="Kohler A."/>
            <person name="Sanchez-Garcia M."/>
            <person name="Morin E."/>
            <person name="Andreopoulos B."/>
            <person name="Barry K.W."/>
            <person name="Bonito G."/>
            <person name="Buee M."/>
            <person name="Carver A."/>
            <person name="Chen C."/>
            <person name="Cichocki N."/>
            <person name="Clum A."/>
            <person name="Culley D."/>
            <person name="Crous P.W."/>
            <person name="Fauchery L."/>
            <person name="Girlanda M."/>
            <person name="Hayes R.D."/>
            <person name="Keri Z."/>
            <person name="LaButti K."/>
            <person name="Lipzen A."/>
            <person name="Lombard V."/>
            <person name="Magnuson J."/>
            <person name="Maillard F."/>
            <person name="Murat C."/>
            <person name="Nolan M."/>
            <person name="Ohm R.A."/>
            <person name="Pangilinan J."/>
            <person name="Pereira M.F."/>
            <person name="Perotto S."/>
            <person name="Peter M."/>
            <person name="Pfister S."/>
            <person name="Riley R."/>
            <person name="Sitrit Y."/>
            <person name="Stielow J.B."/>
            <person name="Szollosi G."/>
            <person name="Zifcakova L."/>
            <person name="Stursova M."/>
            <person name="Spatafora J.W."/>
            <person name="Tedersoo L."/>
            <person name="Vaario L.M."/>
            <person name="Yamada A."/>
            <person name="Yan M."/>
            <person name="Wang P."/>
            <person name="Xu J."/>
            <person name="Bruns T."/>
            <person name="Baldrian P."/>
            <person name="Vilgalys R."/>
            <person name="Dunand C."/>
            <person name="Henrissat B."/>
            <person name="Grigoriev I.V."/>
            <person name="Hibbett D."/>
            <person name="Nagy L.G."/>
            <person name="Martin F.M."/>
        </authorList>
    </citation>
    <scope>NUCLEOTIDE SEQUENCE</scope>
    <source>
        <strain evidence="13">UP504</strain>
    </source>
</reference>
<dbReference type="AlphaFoldDB" id="A0A9P6E028"/>
<keyword evidence="6" id="KW-0560">Oxidoreductase</keyword>
<comment type="similarity">
    <text evidence="2 9">Belongs to the GMC oxidoreductase family.</text>
</comment>
<evidence type="ECO:0000256" key="8">
    <source>
        <dbReference type="PIRSR" id="PIRSR000137-2"/>
    </source>
</evidence>
<evidence type="ECO:0000313" key="14">
    <source>
        <dbReference type="Proteomes" id="UP000886523"/>
    </source>
</evidence>
<dbReference type="PANTHER" id="PTHR11552:SF201">
    <property type="entry name" value="GLUCOSE-METHANOL-CHOLINE OXIDOREDUCTASE N-TERMINAL DOMAIN-CONTAINING PROTEIN"/>
    <property type="match status" value="1"/>
</dbReference>
<feature type="active site" description="Proton acceptor" evidence="7">
    <location>
        <position position="584"/>
    </location>
</feature>
<name>A0A9P6E028_9AGAM</name>
<keyword evidence="3 9" id="KW-0285">Flavoprotein</keyword>
<evidence type="ECO:0000256" key="6">
    <source>
        <dbReference type="ARBA" id="ARBA00023002"/>
    </source>
</evidence>
<feature type="domain" description="Glucose-methanol-choline oxidoreductase N-terminal" evidence="12">
    <location>
        <begin position="308"/>
        <end position="322"/>
    </location>
</feature>
<evidence type="ECO:0000256" key="1">
    <source>
        <dbReference type="ARBA" id="ARBA00001974"/>
    </source>
</evidence>
<dbReference type="Gene3D" id="3.30.560.10">
    <property type="entry name" value="Glucose Oxidase, domain 3"/>
    <property type="match status" value="1"/>
</dbReference>
<dbReference type="PIRSF" id="PIRSF000137">
    <property type="entry name" value="Alcohol_oxidase"/>
    <property type="match status" value="1"/>
</dbReference>
<evidence type="ECO:0000256" key="3">
    <source>
        <dbReference type="ARBA" id="ARBA00022630"/>
    </source>
</evidence>
<evidence type="ECO:0000259" key="11">
    <source>
        <dbReference type="PROSITE" id="PS00623"/>
    </source>
</evidence>
<dbReference type="Proteomes" id="UP000886523">
    <property type="component" value="Unassembled WGS sequence"/>
</dbReference>
<dbReference type="SUPFAM" id="SSF51905">
    <property type="entry name" value="FAD/NAD(P)-binding domain"/>
    <property type="match status" value="1"/>
</dbReference>
<feature type="binding site" evidence="8">
    <location>
        <position position="267"/>
    </location>
    <ligand>
        <name>FAD</name>
        <dbReference type="ChEBI" id="CHEBI:57692"/>
    </ligand>
</feature>
<dbReference type="Pfam" id="PF05199">
    <property type="entry name" value="GMC_oxred_C"/>
    <property type="match status" value="1"/>
</dbReference>
<dbReference type="PANTHER" id="PTHR11552">
    <property type="entry name" value="GLUCOSE-METHANOL-CHOLINE GMC OXIDOREDUCTASE"/>
    <property type="match status" value="1"/>
</dbReference>
<proteinExistence type="inferred from homology"/>
<protein>
    <submittedName>
        <fullName evidence="13">GMC oxidoreductase</fullName>
    </submittedName>
</protein>
<dbReference type="PROSITE" id="PS00623">
    <property type="entry name" value="GMC_OXRED_1"/>
    <property type="match status" value="1"/>
</dbReference>
<feature type="domain" description="Glucose-methanol-choline oxidoreductase N-terminal" evidence="11">
    <location>
        <begin position="108"/>
        <end position="131"/>
    </location>
</feature>
<keyword evidence="14" id="KW-1185">Reference proteome</keyword>
<evidence type="ECO:0000313" key="13">
    <source>
        <dbReference type="EMBL" id="KAF9517614.1"/>
    </source>
</evidence>
<dbReference type="InterPro" id="IPR036188">
    <property type="entry name" value="FAD/NAD-bd_sf"/>
</dbReference>
<dbReference type="EMBL" id="MU128930">
    <property type="protein sequence ID" value="KAF9517614.1"/>
    <property type="molecule type" value="Genomic_DNA"/>
</dbReference>
<evidence type="ECO:0000256" key="10">
    <source>
        <dbReference type="SAM" id="SignalP"/>
    </source>
</evidence>
<feature type="signal peptide" evidence="10">
    <location>
        <begin position="1"/>
        <end position="24"/>
    </location>
</feature>
<dbReference type="Gene3D" id="4.10.450.10">
    <property type="entry name" value="Glucose Oxidase, domain 2"/>
    <property type="match status" value="1"/>
</dbReference>
<evidence type="ECO:0000256" key="5">
    <source>
        <dbReference type="ARBA" id="ARBA00022827"/>
    </source>
</evidence>
<dbReference type="PROSITE" id="PS00624">
    <property type="entry name" value="GMC_OXRED_2"/>
    <property type="match status" value="1"/>
</dbReference>
<gene>
    <name evidence="13" type="ORF">BS47DRAFT_1326007</name>
</gene>
<dbReference type="InterPro" id="IPR000172">
    <property type="entry name" value="GMC_OxRdtase_N"/>
</dbReference>
<dbReference type="Pfam" id="PF00732">
    <property type="entry name" value="GMC_oxred_N"/>
    <property type="match status" value="1"/>
</dbReference>
<organism evidence="13 14">
    <name type="scientific">Hydnum rufescens UP504</name>
    <dbReference type="NCBI Taxonomy" id="1448309"/>
    <lineage>
        <taxon>Eukaryota</taxon>
        <taxon>Fungi</taxon>
        <taxon>Dikarya</taxon>
        <taxon>Basidiomycota</taxon>
        <taxon>Agaricomycotina</taxon>
        <taxon>Agaricomycetes</taxon>
        <taxon>Cantharellales</taxon>
        <taxon>Hydnaceae</taxon>
        <taxon>Hydnum</taxon>
    </lineage>
</organism>
<dbReference type="Gene3D" id="3.50.50.60">
    <property type="entry name" value="FAD/NAD(P)-binding domain"/>
    <property type="match status" value="1"/>
</dbReference>
<dbReference type="GO" id="GO:0050660">
    <property type="term" value="F:flavin adenine dinucleotide binding"/>
    <property type="evidence" value="ECO:0007669"/>
    <property type="project" value="InterPro"/>
</dbReference>
<dbReference type="GO" id="GO:0016614">
    <property type="term" value="F:oxidoreductase activity, acting on CH-OH group of donors"/>
    <property type="evidence" value="ECO:0007669"/>
    <property type="project" value="InterPro"/>
</dbReference>
<dbReference type="SUPFAM" id="SSF54373">
    <property type="entry name" value="FAD-linked reductases, C-terminal domain"/>
    <property type="match status" value="1"/>
</dbReference>
<keyword evidence="4 10" id="KW-0732">Signal</keyword>
<comment type="caution">
    <text evidence="13">The sequence shown here is derived from an EMBL/GenBank/DDBJ whole genome shotgun (WGS) entry which is preliminary data.</text>
</comment>
<dbReference type="InterPro" id="IPR007867">
    <property type="entry name" value="GMC_OxRtase_C"/>
</dbReference>
<evidence type="ECO:0000256" key="2">
    <source>
        <dbReference type="ARBA" id="ARBA00010790"/>
    </source>
</evidence>
<dbReference type="InterPro" id="IPR012132">
    <property type="entry name" value="GMC_OxRdtase"/>
</dbReference>
<evidence type="ECO:0000259" key="12">
    <source>
        <dbReference type="PROSITE" id="PS00624"/>
    </source>
</evidence>
<evidence type="ECO:0000256" key="7">
    <source>
        <dbReference type="PIRSR" id="PIRSR000137-1"/>
    </source>
</evidence>
<dbReference type="OrthoDB" id="269227at2759"/>
<accession>A0A9P6E028</accession>
<evidence type="ECO:0000256" key="9">
    <source>
        <dbReference type="RuleBase" id="RU003968"/>
    </source>
</evidence>
<dbReference type="InterPro" id="IPR027424">
    <property type="entry name" value="Glucose_Oxidase_domain_2"/>
</dbReference>